<dbReference type="EMBL" id="CAKLBY020000058">
    <property type="protein sequence ID" value="CAK7921860.1"/>
    <property type="molecule type" value="Genomic_DNA"/>
</dbReference>
<proteinExistence type="predicted"/>
<accession>A0AAV1TLM5</accession>
<gene>
    <name evidence="2" type="ORF">PM001_LOCUS7353</name>
</gene>
<organism evidence="2 3">
    <name type="scientific">Peronospora matthiolae</name>
    <dbReference type="NCBI Taxonomy" id="2874970"/>
    <lineage>
        <taxon>Eukaryota</taxon>
        <taxon>Sar</taxon>
        <taxon>Stramenopiles</taxon>
        <taxon>Oomycota</taxon>
        <taxon>Peronosporomycetes</taxon>
        <taxon>Peronosporales</taxon>
        <taxon>Peronosporaceae</taxon>
        <taxon>Peronospora</taxon>
    </lineage>
</organism>
<protein>
    <submittedName>
        <fullName evidence="2">Uncharacterized protein</fullName>
    </submittedName>
</protein>
<evidence type="ECO:0000256" key="1">
    <source>
        <dbReference type="SAM" id="MobiDB-lite"/>
    </source>
</evidence>
<evidence type="ECO:0000313" key="3">
    <source>
        <dbReference type="Proteomes" id="UP001162060"/>
    </source>
</evidence>
<dbReference type="AlphaFoldDB" id="A0AAV1TLM5"/>
<feature type="compositionally biased region" description="Basic and acidic residues" evidence="1">
    <location>
        <begin position="49"/>
        <end position="86"/>
    </location>
</feature>
<evidence type="ECO:0000313" key="2">
    <source>
        <dbReference type="EMBL" id="CAK7921860.1"/>
    </source>
</evidence>
<comment type="caution">
    <text evidence="2">The sequence shown here is derived from an EMBL/GenBank/DDBJ whole genome shotgun (WGS) entry which is preliminary data.</text>
</comment>
<name>A0AAV1TLM5_9STRA</name>
<reference evidence="2" key="1">
    <citation type="submission" date="2024-01" db="EMBL/GenBank/DDBJ databases">
        <authorList>
            <person name="Webb A."/>
        </authorList>
    </citation>
    <scope>NUCLEOTIDE SEQUENCE</scope>
    <source>
        <strain evidence="2">Pm1</strain>
    </source>
</reference>
<feature type="region of interest" description="Disordered" evidence="1">
    <location>
        <begin position="49"/>
        <end position="101"/>
    </location>
</feature>
<sequence length="142" mass="15954">MLYKTTFPFTLRNTDQQIQVSAVDSSRIASRPQRQRLHHWTAVHEHLAQERLHEHGEGDVEPVEHSRAEGPDAEKREEDNGKEKTAAKNVGDFDERDAEEVPKSVVRLHVALAVADGSLPQGEGQTSDVRHVSLIRCCHLHG</sequence>
<dbReference type="Proteomes" id="UP001162060">
    <property type="component" value="Unassembled WGS sequence"/>
</dbReference>